<dbReference type="GO" id="GO:0003677">
    <property type="term" value="F:DNA binding"/>
    <property type="evidence" value="ECO:0007669"/>
    <property type="project" value="UniProtKB-KW"/>
</dbReference>
<keyword evidence="5" id="KW-0238">DNA-binding</keyword>
<dbReference type="GO" id="GO:0005634">
    <property type="term" value="C:nucleus"/>
    <property type="evidence" value="ECO:0007669"/>
    <property type="project" value="UniProtKB-SubCell"/>
</dbReference>
<feature type="region of interest" description="Disordered" evidence="3">
    <location>
        <begin position="280"/>
        <end position="305"/>
    </location>
</feature>
<evidence type="ECO:0000256" key="2">
    <source>
        <dbReference type="ARBA" id="ARBA00023242"/>
    </source>
</evidence>
<dbReference type="PANTHER" id="PTHR16198">
    <property type="match status" value="1"/>
</dbReference>
<accession>A0AAW1JZ50</accession>
<feature type="domain" description="KANL2-like probable zinc-finger" evidence="4">
    <location>
        <begin position="209"/>
        <end position="266"/>
    </location>
</feature>
<dbReference type="PROSITE" id="PS51257">
    <property type="entry name" value="PROKAR_LIPOPROTEIN"/>
    <property type="match status" value="1"/>
</dbReference>
<evidence type="ECO:0000256" key="3">
    <source>
        <dbReference type="SAM" id="MobiDB-lite"/>
    </source>
</evidence>
<reference evidence="5 6" key="1">
    <citation type="journal article" date="2024" name="BMC Genomics">
        <title>De novo assembly and annotation of Popillia japonica's genome with initial clues to its potential as an invasive pest.</title>
        <authorList>
            <person name="Cucini C."/>
            <person name="Boschi S."/>
            <person name="Funari R."/>
            <person name="Cardaioli E."/>
            <person name="Iannotti N."/>
            <person name="Marturano G."/>
            <person name="Paoli F."/>
            <person name="Bruttini M."/>
            <person name="Carapelli A."/>
            <person name="Frati F."/>
            <person name="Nardi F."/>
        </authorList>
    </citation>
    <scope>NUCLEOTIDE SEQUENCE [LARGE SCALE GENOMIC DNA]</scope>
    <source>
        <strain evidence="5">DMR45628</strain>
    </source>
</reference>
<evidence type="ECO:0000259" key="4">
    <source>
        <dbReference type="Pfam" id="PF13891"/>
    </source>
</evidence>
<dbReference type="Proteomes" id="UP001458880">
    <property type="component" value="Unassembled WGS sequence"/>
</dbReference>
<gene>
    <name evidence="5" type="ORF">QE152_g25716</name>
</gene>
<sequence length="480" mass="54802">MIKGNHRINGFVTTLSGCGKNATLNSYCTTNSLEPHDILSESETSNLNSAFDTESLGLEDNKYFQIKDEPQDDFEHKDSICSIIGLGHESSSNKHLILAKQRFKRSSLRSTHHETLQRIDSSSDLFNHYQRHWFSTGLEKLKLEDRSREERLEITRYELKRHLKQIIKSNVGHATTLPDLYNNEYVNGTSRSLPSGYDRLVAPRMCDIKPCKQLALPCTRYCTRHIMHNEDQVLFNYCTAKFADNTQCSIPVFDITHELPLCTEHARKRDNYKMYQETKPKKLRKKVKPSAMIRPQKRNKKRKKPLPKTLGIETCSIVNNTVILNETADVRDDSSELAEDMVEQVLGLQEPDLELPADDQVLVSQAGHLLEEPDITNVLNTIQPDEFNDFFTVNRNGEYEPSREETEELERALAAVDNDVKSLEKLSQSHGLLDSLLDENTLVESLVQIPDMFHNGYGSCGDIQVDSKSGSVAPLWFQKM</sequence>
<dbReference type="AlphaFoldDB" id="A0AAW1JZ50"/>
<feature type="compositionally biased region" description="Basic residues" evidence="3">
    <location>
        <begin position="295"/>
        <end position="305"/>
    </location>
</feature>
<comment type="subcellular location">
    <subcellularLocation>
        <location evidence="1">Nucleus</location>
    </subcellularLocation>
</comment>
<keyword evidence="2" id="KW-0539">Nucleus</keyword>
<proteinExistence type="predicted"/>
<evidence type="ECO:0000313" key="6">
    <source>
        <dbReference type="Proteomes" id="UP001458880"/>
    </source>
</evidence>
<organism evidence="5 6">
    <name type="scientific">Popillia japonica</name>
    <name type="common">Japanese beetle</name>
    <dbReference type="NCBI Taxonomy" id="7064"/>
    <lineage>
        <taxon>Eukaryota</taxon>
        <taxon>Metazoa</taxon>
        <taxon>Ecdysozoa</taxon>
        <taxon>Arthropoda</taxon>
        <taxon>Hexapoda</taxon>
        <taxon>Insecta</taxon>
        <taxon>Pterygota</taxon>
        <taxon>Neoptera</taxon>
        <taxon>Endopterygota</taxon>
        <taxon>Coleoptera</taxon>
        <taxon>Polyphaga</taxon>
        <taxon>Scarabaeiformia</taxon>
        <taxon>Scarabaeidae</taxon>
        <taxon>Rutelinae</taxon>
        <taxon>Popillia</taxon>
    </lineage>
</organism>
<evidence type="ECO:0000313" key="5">
    <source>
        <dbReference type="EMBL" id="KAK9710976.1"/>
    </source>
</evidence>
<dbReference type="EMBL" id="JASPKY010000286">
    <property type="protein sequence ID" value="KAK9710976.1"/>
    <property type="molecule type" value="Genomic_DNA"/>
</dbReference>
<dbReference type="PANTHER" id="PTHR16198:SF2">
    <property type="entry name" value="INO80 COMPLEX SUBUNIT D"/>
    <property type="match status" value="1"/>
</dbReference>
<protein>
    <submittedName>
        <fullName evidence="5">DNA-binding domain</fullName>
    </submittedName>
</protein>
<keyword evidence="6" id="KW-1185">Reference proteome</keyword>
<name>A0AAW1JZ50_POPJA</name>
<dbReference type="Pfam" id="PF13891">
    <property type="entry name" value="zf-C3HC3H_KANSL2"/>
    <property type="match status" value="1"/>
</dbReference>
<dbReference type="InterPro" id="IPR025927">
    <property type="entry name" value="Znf_KANL2-like"/>
</dbReference>
<comment type="caution">
    <text evidence="5">The sequence shown here is derived from an EMBL/GenBank/DDBJ whole genome shotgun (WGS) entry which is preliminary data.</text>
</comment>
<evidence type="ECO:0000256" key="1">
    <source>
        <dbReference type="ARBA" id="ARBA00004123"/>
    </source>
</evidence>